<dbReference type="Gene3D" id="1.10.510.10">
    <property type="entry name" value="Transferase(Phosphotransferase) domain 1"/>
    <property type="match status" value="1"/>
</dbReference>
<evidence type="ECO:0000256" key="1">
    <source>
        <dbReference type="ARBA" id="ARBA00004245"/>
    </source>
</evidence>
<evidence type="ECO:0000256" key="3">
    <source>
        <dbReference type="ARBA" id="ARBA00022490"/>
    </source>
</evidence>
<evidence type="ECO:0000313" key="7">
    <source>
        <dbReference type="EMBL" id="KAK2105222.1"/>
    </source>
</evidence>
<evidence type="ECO:0000256" key="2">
    <source>
        <dbReference type="ARBA" id="ARBA00004316"/>
    </source>
</evidence>
<gene>
    <name evidence="7" type="ORF">P7K49_014736</name>
</gene>
<keyword evidence="4" id="KW-0677">Repeat</keyword>
<comment type="caution">
    <text evidence="7">The sequence shown here is derived from an EMBL/GenBank/DDBJ whole genome shotgun (WGS) entry which is preliminary data.</text>
</comment>
<accession>A0ABQ9V7L0</accession>
<keyword evidence="6" id="KW-0966">Cell projection</keyword>
<comment type="subcellular location">
    <subcellularLocation>
        <location evidence="2">Cell projection</location>
    </subcellularLocation>
    <subcellularLocation>
        <location evidence="1">Cytoplasm</location>
        <location evidence="1">Cytoskeleton</location>
    </subcellularLocation>
</comment>
<dbReference type="EMBL" id="JASSZA010000007">
    <property type="protein sequence ID" value="KAK2105222.1"/>
    <property type="molecule type" value="Genomic_DNA"/>
</dbReference>
<proteinExistence type="predicted"/>
<protein>
    <submittedName>
        <fullName evidence="7">Uncharacterized protein</fullName>
    </submittedName>
</protein>
<dbReference type="InterPro" id="IPR011009">
    <property type="entry name" value="Kinase-like_dom_sf"/>
</dbReference>
<reference evidence="7 8" key="1">
    <citation type="submission" date="2023-05" db="EMBL/GenBank/DDBJ databases">
        <title>B98-5 Cell Line De Novo Hybrid Assembly: An Optical Mapping Approach.</title>
        <authorList>
            <person name="Kananen K."/>
            <person name="Auerbach J.A."/>
            <person name="Kautto E."/>
            <person name="Blachly J.S."/>
        </authorList>
    </citation>
    <scope>NUCLEOTIDE SEQUENCE [LARGE SCALE GENOMIC DNA]</scope>
    <source>
        <strain evidence="7">B95-8</strain>
        <tissue evidence="7">Cell line</tissue>
    </source>
</reference>
<sequence>MKETRELVTAVIACEQQLDTTYDARCDTWSLGITAIELGDGDPPLADLHPMRALFKIPSVYHVLHGDIQIYIPQSWEQKSLKYYSASSEILKGKEKNGEDGREPGLAMKAGASIVLPQESPAKRLPLKNHPPAPNIACIKKLDNDSSIIKLHGHLLRPDLVASREKNRKGATVDIKIILLFHLGLKWQVVSDSQHKSLTTNSWVNGAAEGHGMPGVQAVQHSSSVSTQSVRSRGTKSLAGQLETLLFWLSNAEPDQRGLHMLKSSKNAQSD</sequence>
<evidence type="ECO:0000256" key="6">
    <source>
        <dbReference type="ARBA" id="ARBA00023273"/>
    </source>
</evidence>
<dbReference type="SUPFAM" id="SSF56112">
    <property type="entry name" value="Protein kinase-like (PK-like)"/>
    <property type="match status" value="1"/>
</dbReference>
<keyword evidence="8" id="KW-1185">Reference proteome</keyword>
<dbReference type="Proteomes" id="UP001266305">
    <property type="component" value="Unassembled WGS sequence"/>
</dbReference>
<name>A0ABQ9V7L0_SAGOE</name>
<keyword evidence="5" id="KW-0206">Cytoskeleton</keyword>
<dbReference type="PANTHER" id="PTHR46256:SF4">
    <property type="entry name" value="MYOSIN-IIIA"/>
    <property type="match status" value="1"/>
</dbReference>
<organism evidence="7 8">
    <name type="scientific">Saguinus oedipus</name>
    <name type="common">Cotton-top tamarin</name>
    <name type="synonym">Oedipomidas oedipus</name>
    <dbReference type="NCBI Taxonomy" id="9490"/>
    <lineage>
        <taxon>Eukaryota</taxon>
        <taxon>Metazoa</taxon>
        <taxon>Chordata</taxon>
        <taxon>Craniata</taxon>
        <taxon>Vertebrata</taxon>
        <taxon>Euteleostomi</taxon>
        <taxon>Mammalia</taxon>
        <taxon>Eutheria</taxon>
        <taxon>Euarchontoglires</taxon>
        <taxon>Primates</taxon>
        <taxon>Haplorrhini</taxon>
        <taxon>Platyrrhini</taxon>
        <taxon>Cebidae</taxon>
        <taxon>Callitrichinae</taxon>
        <taxon>Saguinus</taxon>
    </lineage>
</organism>
<dbReference type="PANTHER" id="PTHR46256">
    <property type="entry name" value="AGAP011099-PA"/>
    <property type="match status" value="1"/>
</dbReference>
<dbReference type="InterPro" id="IPR052409">
    <property type="entry name" value="Myosin-III_kinase_activity"/>
</dbReference>
<evidence type="ECO:0000256" key="5">
    <source>
        <dbReference type="ARBA" id="ARBA00023212"/>
    </source>
</evidence>
<evidence type="ECO:0000256" key="4">
    <source>
        <dbReference type="ARBA" id="ARBA00022737"/>
    </source>
</evidence>
<evidence type="ECO:0000313" key="8">
    <source>
        <dbReference type="Proteomes" id="UP001266305"/>
    </source>
</evidence>
<keyword evidence="3" id="KW-0963">Cytoplasm</keyword>